<dbReference type="SUPFAM" id="SSF53756">
    <property type="entry name" value="UDP-Glycosyltransferase/glycogen phosphorylase"/>
    <property type="match status" value="1"/>
</dbReference>
<evidence type="ECO:0000256" key="1">
    <source>
        <dbReference type="ARBA" id="ARBA00022676"/>
    </source>
</evidence>
<evidence type="ECO:0000256" key="2">
    <source>
        <dbReference type="ARBA" id="ARBA00022679"/>
    </source>
</evidence>
<accession>A0ABQ2F7Z7</accession>
<reference evidence="5" key="1">
    <citation type="journal article" date="2019" name="Int. J. Syst. Evol. Microbiol.">
        <title>The Global Catalogue of Microorganisms (GCM) 10K type strain sequencing project: providing services to taxonomists for standard genome sequencing and annotation.</title>
        <authorList>
            <consortium name="The Broad Institute Genomics Platform"/>
            <consortium name="The Broad Institute Genome Sequencing Center for Infectious Disease"/>
            <person name="Wu L."/>
            <person name="Ma J."/>
        </authorList>
    </citation>
    <scope>NUCLEOTIDE SEQUENCE [LARGE SCALE GENOMIC DNA]</scope>
    <source>
        <strain evidence="5">CGMCC 1.5362</strain>
    </source>
</reference>
<protein>
    <recommendedName>
        <fullName evidence="3">Glycosyltransferase subfamily 4-like N-terminal domain-containing protein</fullName>
    </recommendedName>
</protein>
<feature type="domain" description="Glycosyltransferase subfamily 4-like N-terminal" evidence="3">
    <location>
        <begin position="30"/>
        <end position="238"/>
    </location>
</feature>
<dbReference type="RefSeq" id="WP_022923212.1">
    <property type="nucleotide sequence ID" value="NZ_BMLB01000003.1"/>
</dbReference>
<dbReference type="Pfam" id="PF13579">
    <property type="entry name" value="Glyco_trans_4_4"/>
    <property type="match status" value="1"/>
</dbReference>
<dbReference type="InterPro" id="IPR028098">
    <property type="entry name" value="Glyco_trans_4-like_N"/>
</dbReference>
<dbReference type="Proteomes" id="UP000662111">
    <property type="component" value="Unassembled WGS sequence"/>
</dbReference>
<dbReference type="EMBL" id="BMLB01000003">
    <property type="protein sequence ID" value="GGK67680.1"/>
    <property type="molecule type" value="Genomic_DNA"/>
</dbReference>
<evidence type="ECO:0000259" key="3">
    <source>
        <dbReference type="Pfam" id="PF13579"/>
    </source>
</evidence>
<gene>
    <name evidence="4" type="ORF">GCM10011509_15070</name>
</gene>
<organism evidence="4 5">
    <name type="scientific">Ornithinimicrobium pekingense</name>
    <dbReference type="NCBI Taxonomy" id="384677"/>
    <lineage>
        <taxon>Bacteria</taxon>
        <taxon>Bacillati</taxon>
        <taxon>Actinomycetota</taxon>
        <taxon>Actinomycetes</taxon>
        <taxon>Micrococcales</taxon>
        <taxon>Ornithinimicrobiaceae</taxon>
        <taxon>Ornithinimicrobium</taxon>
    </lineage>
</organism>
<evidence type="ECO:0000313" key="5">
    <source>
        <dbReference type="Proteomes" id="UP000662111"/>
    </source>
</evidence>
<keyword evidence="1" id="KW-0328">Glycosyltransferase</keyword>
<keyword evidence="5" id="KW-1185">Reference proteome</keyword>
<comment type="caution">
    <text evidence="4">The sequence shown here is derived from an EMBL/GenBank/DDBJ whole genome shotgun (WGS) entry which is preliminary data.</text>
</comment>
<sequence length="457" mass="50914">MSVSTTDIAERETRPHVLYVAWGFPPSRGGGVFRALATPNAFAEAGYDVTVLTAERETFERYTGADASLEAEVHPEVEVVRIPFAWPALETDLRKWSALRMFAPDRWRDRQLKIDVSTFPEAGYGPWSKQLEAAALAIHARKPVDLVVGTANPNVDFVPGDVLNRRFGVPYVMDYRDSWMLNTFDGGFLHPEGGRVDRLERELLSRAHEVWFVNSPIRDWHAERHPEVADRMLVVANGYDPQYAPDPRLEAPDPSRPLTFGYIGTISRMVPLEEFGQGWARAVAEHPALAGAQAELWGHLGYFSIPSAAMLRQVEHHAKDGMSYHGPVPKTDIAKVYDRFDGLLLLMGGGRYITSGKVFEYCASGLPVVSVHDPENGASEVLRDYPLWFPVTDLSPEAISAALRSAAEAARHADSRTREACVAFAERYRRDRQLQPRIEALTGFLGTSREDTTEVGA</sequence>
<keyword evidence="2" id="KW-0808">Transferase</keyword>
<name>A0ABQ2F7Z7_9MICO</name>
<proteinExistence type="predicted"/>
<evidence type="ECO:0000313" key="4">
    <source>
        <dbReference type="EMBL" id="GGK67680.1"/>
    </source>
</evidence>
<dbReference type="Gene3D" id="3.40.50.2000">
    <property type="entry name" value="Glycogen Phosphorylase B"/>
    <property type="match status" value="2"/>
</dbReference>